<gene>
    <name evidence="2" type="ORF">FDP41_005412</name>
</gene>
<keyword evidence="1" id="KW-1133">Transmembrane helix</keyword>
<evidence type="ECO:0008006" key="4">
    <source>
        <dbReference type="Google" id="ProtNLM"/>
    </source>
</evidence>
<dbReference type="EMBL" id="VFQX01000044">
    <property type="protein sequence ID" value="KAF0975418.1"/>
    <property type="molecule type" value="Genomic_DNA"/>
</dbReference>
<evidence type="ECO:0000313" key="3">
    <source>
        <dbReference type="Proteomes" id="UP000444721"/>
    </source>
</evidence>
<dbReference type="Proteomes" id="UP000444721">
    <property type="component" value="Unassembled WGS sequence"/>
</dbReference>
<keyword evidence="1" id="KW-0812">Transmembrane</keyword>
<accession>A0A6A5BMP2</accession>
<dbReference type="VEuPathDB" id="AmoebaDB:FDP41_005412"/>
<protein>
    <recommendedName>
        <fullName evidence="4">Cornichon</fullName>
    </recommendedName>
</protein>
<dbReference type="SMART" id="SM01398">
    <property type="entry name" value="Cornichon"/>
    <property type="match status" value="1"/>
</dbReference>
<comment type="caution">
    <text evidence="2">The sequence shown here is derived from an EMBL/GenBank/DDBJ whole genome shotgun (WGS) entry which is preliminary data.</text>
</comment>
<proteinExistence type="predicted"/>
<feature type="transmembrane region" description="Helical" evidence="1">
    <location>
        <begin position="52"/>
        <end position="75"/>
    </location>
</feature>
<dbReference type="OMA" id="CKNVNIM"/>
<evidence type="ECO:0000313" key="2">
    <source>
        <dbReference type="EMBL" id="KAF0975418.1"/>
    </source>
</evidence>
<sequence>MIFILWLLVWLFSIVHPFLNGIYLITFLEYEQNQISSMALCKNVNIMIKIEYISHLVLFLVLSIFFNSTYVALILNAPILIYHLKCYLDKSYELDPTDLYREIGKRKKESIAHIVYYVILFGFYLYSFIRAVIDFEAH</sequence>
<dbReference type="VEuPathDB" id="AmoebaDB:NF0014880"/>
<dbReference type="Pfam" id="PF03311">
    <property type="entry name" value="Cornichon"/>
    <property type="match status" value="1"/>
</dbReference>
<dbReference type="GO" id="GO:0016192">
    <property type="term" value="P:vesicle-mediated transport"/>
    <property type="evidence" value="ECO:0007669"/>
    <property type="project" value="InterPro"/>
</dbReference>
<feature type="transmembrane region" description="Helical" evidence="1">
    <location>
        <begin position="114"/>
        <end position="133"/>
    </location>
</feature>
<name>A0A6A5BMP2_NAEFO</name>
<dbReference type="VEuPathDB" id="AmoebaDB:NfTy_066020"/>
<dbReference type="OrthoDB" id="434393at2759"/>
<evidence type="ECO:0000256" key="1">
    <source>
        <dbReference type="SAM" id="Phobius"/>
    </source>
</evidence>
<organism evidence="2 3">
    <name type="scientific">Naegleria fowleri</name>
    <name type="common">Brain eating amoeba</name>
    <dbReference type="NCBI Taxonomy" id="5763"/>
    <lineage>
        <taxon>Eukaryota</taxon>
        <taxon>Discoba</taxon>
        <taxon>Heterolobosea</taxon>
        <taxon>Tetramitia</taxon>
        <taxon>Eutetramitia</taxon>
        <taxon>Vahlkampfiidae</taxon>
        <taxon>Naegleria</taxon>
    </lineage>
</organism>
<keyword evidence="3" id="KW-1185">Reference proteome</keyword>
<dbReference type="AlphaFoldDB" id="A0A6A5BMP2"/>
<keyword evidence="1" id="KW-0472">Membrane</keyword>
<dbReference type="RefSeq" id="XP_044560131.1">
    <property type="nucleotide sequence ID" value="XM_044708934.1"/>
</dbReference>
<reference evidence="2 3" key="1">
    <citation type="journal article" date="2019" name="Sci. Rep.">
        <title>Nanopore sequencing improves the draft genome of the human pathogenic amoeba Naegleria fowleri.</title>
        <authorList>
            <person name="Liechti N."/>
            <person name="Schurch N."/>
            <person name="Bruggmann R."/>
            <person name="Wittwer M."/>
        </authorList>
    </citation>
    <scope>NUCLEOTIDE SEQUENCE [LARGE SCALE GENOMIC DNA]</scope>
    <source>
        <strain evidence="2 3">ATCC 30894</strain>
    </source>
</reference>
<dbReference type="GeneID" id="68112630"/>
<dbReference type="InterPro" id="IPR003377">
    <property type="entry name" value="Cornichon"/>
</dbReference>